<accession>A0A1R0GR20</accession>
<dbReference type="EMBL" id="LSSL01004599">
    <property type="protein sequence ID" value="OLY79342.1"/>
    <property type="molecule type" value="Genomic_DNA"/>
</dbReference>
<sequence length="72" mass="7895">MSSTNSGDATKTELSLETGDAGITASDMTTIPAQYYQYRSSTLEECLLYNQNTDPDDAFPLNSLQLGVFDIY</sequence>
<dbReference type="AlphaFoldDB" id="A0A1R0GR20"/>
<comment type="caution">
    <text evidence="1">The sequence shown here is derived from an EMBL/GenBank/DDBJ whole genome shotgun (WGS) entry which is preliminary data.</text>
</comment>
<proteinExistence type="predicted"/>
<keyword evidence="2" id="KW-1185">Reference proteome</keyword>
<evidence type="ECO:0000313" key="1">
    <source>
        <dbReference type="EMBL" id="OLY79342.1"/>
    </source>
</evidence>
<feature type="non-terminal residue" evidence="1">
    <location>
        <position position="72"/>
    </location>
</feature>
<reference evidence="1 2" key="1">
    <citation type="journal article" date="2016" name="Mol. Biol. Evol.">
        <title>Genome-Wide Survey of Gut Fungi (Harpellales) Reveals the First Horizontally Transferred Ubiquitin Gene from a Mosquito Host.</title>
        <authorList>
            <person name="Wang Y."/>
            <person name="White M.M."/>
            <person name="Kvist S."/>
            <person name="Moncalvo J.M."/>
        </authorList>
    </citation>
    <scope>NUCLEOTIDE SEQUENCE [LARGE SCALE GENOMIC DNA]</scope>
    <source>
        <strain evidence="1 2">ALG-7-W6</strain>
    </source>
</reference>
<dbReference type="Proteomes" id="UP000187455">
    <property type="component" value="Unassembled WGS sequence"/>
</dbReference>
<gene>
    <name evidence="1" type="ORF">AYI68_g6590</name>
</gene>
<name>A0A1R0GR20_9FUNG</name>
<evidence type="ECO:0000313" key="2">
    <source>
        <dbReference type="Proteomes" id="UP000187455"/>
    </source>
</evidence>
<organism evidence="1 2">
    <name type="scientific">Smittium mucronatum</name>
    <dbReference type="NCBI Taxonomy" id="133383"/>
    <lineage>
        <taxon>Eukaryota</taxon>
        <taxon>Fungi</taxon>
        <taxon>Fungi incertae sedis</taxon>
        <taxon>Zoopagomycota</taxon>
        <taxon>Kickxellomycotina</taxon>
        <taxon>Harpellomycetes</taxon>
        <taxon>Harpellales</taxon>
        <taxon>Legeriomycetaceae</taxon>
        <taxon>Smittium</taxon>
    </lineage>
</organism>
<protein>
    <submittedName>
        <fullName evidence="1">Uncharacterized protein</fullName>
    </submittedName>
</protein>